<dbReference type="SUPFAM" id="SSF116734">
    <property type="entry name" value="DNA methylase specificity domain"/>
    <property type="match status" value="2"/>
</dbReference>
<organism evidence="6 7">
    <name type="scientific">Propionimicrobium lymphophilum ACS-093-V-SCH5</name>
    <dbReference type="NCBI Taxonomy" id="883161"/>
    <lineage>
        <taxon>Bacteria</taxon>
        <taxon>Bacillati</taxon>
        <taxon>Actinomycetota</taxon>
        <taxon>Actinomycetes</taxon>
        <taxon>Propionibacteriales</taxon>
        <taxon>Propionibacteriaceae</taxon>
        <taxon>Propionimicrobium</taxon>
    </lineage>
</organism>
<dbReference type="Gene3D" id="3.90.220.20">
    <property type="entry name" value="DNA methylase specificity domains"/>
    <property type="match status" value="2"/>
</dbReference>
<dbReference type="RefSeq" id="WP_016456683.1">
    <property type="nucleotide sequence ID" value="NZ_KE150269.1"/>
</dbReference>
<evidence type="ECO:0000256" key="3">
    <source>
        <dbReference type="ARBA" id="ARBA00023125"/>
    </source>
</evidence>
<dbReference type="OrthoDB" id="9798929at2"/>
<dbReference type="Proteomes" id="UP000014417">
    <property type="component" value="Unassembled WGS sequence"/>
</dbReference>
<dbReference type="InterPro" id="IPR051212">
    <property type="entry name" value="Type-I_RE_S_subunit"/>
</dbReference>
<dbReference type="PATRIC" id="fig|883161.3.peg.1864"/>
<accession>S2VXT1</accession>
<keyword evidence="7" id="KW-1185">Reference proteome</keyword>
<name>S2VXT1_9ACTN</name>
<dbReference type="EMBL" id="AGZR01000009">
    <property type="protein sequence ID" value="EPD32308.1"/>
    <property type="molecule type" value="Genomic_DNA"/>
</dbReference>
<dbReference type="CDD" id="cd17262">
    <property type="entry name" value="RMtype1_S_Aco12261I-TRD2-CR2"/>
    <property type="match status" value="1"/>
</dbReference>
<evidence type="ECO:0000256" key="4">
    <source>
        <dbReference type="ARBA" id="ARBA00038652"/>
    </source>
</evidence>
<keyword evidence="3" id="KW-0238">DNA-binding</keyword>
<keyword evidence="2" id="KW-0680">Restriction system</keyword>
<comment type="subunit">
    <text evidence="4">The methyltransferase is composed of M and S polypeptides.</text>
</comment>
<comment type="caution">
    <text evidence="6">The sequence shown here is derived from an EMBL/GenBank/DDBJ whole genome shotgun (WGS) entry which is preliminary data.</text>
</comment>
<dbReference type="STRING" id="883161.HMPREF9306_01877"/>
<feature type="domain" description="Type I restriction modification DNA specificity" evidence="5">
    <location>
        <begin position="208"/>
        <end position="378"/>
    </location>
</feature>
<proteinExistence type="inferred from homology"/>
<evidence type="ECO:0000259" key="5">
    <source>
        <dbReference type="Pfam" id="PF01420"/>
    </source>
</evidence>
<gene>
    <name evidence="6" type="ORF">HMPREF9306_01877</name>
</gene>
<dbReference type="CDD" id="cd17249">
    <property type="entry name" value="RMtype1_S_EcoR124I-TRD2-CR2_like"/>
    <property type="match status" value="1"/>
</dbReference>
<evidence type="ECO:0000256" key="1">
    <source>
        <dbReference type="ARBA" id="ARBA00010923"/>
    </source>
</evidence>
<dbReference type="InterPro" id="IPR044946">
    <property type="entry name" value="Restrct_endonuc_typeI_TRD_sf"/>
</dbReference>
<protein>
    <recommendedName>
        <fullName evidence="5">Type I restriction modification DNA specificity domain-containing protein</fullName>
    </recommendedName>
</protein>
<evidence type="ECO:0000313" key="7">
    <source>
        <dbReference type="Proteomes" id="UP000014417"/>
    </source>
</evidence>
<comment type="similarity">
    <text evidence="1">Belongs to the type-I restriction system S methylase family.</text>
</comment>
<dbReference type="InterPro" id="IPR000055">
    <property type="entry name" value="Restrct_endonuc_typeI_TRD"/>
</dbReference>
<feature type="domain" description="Type I restriction modification DNA specificity" evidence="5">
    <location>
        <begin position="15"/>
        <end position="173"/>
    </location>
</feature>
<sequence length="398" mass="44701">MSRVEDLIQEYCPNGVEFQTLGNVLINFDSKRIPITKSNRHKGMYPYYGANGIQDYVDGYIFDGTYLLVGEDGSVIKENGTPIINWASGKIWVNNHAHVLQSNSEKISLRFAYFYLQTVNISSFITGGTQPKLNQKNLNKIPFPIPPLPVQDEIVRILDSFTQLEAELEAELEARRKQYEYYRDSLLSFENLEARLGGGIRLMPLSTLGTWSGGGTPSKSQASFWQGPINWFSAKDIKSTHLIDAQDKISKEAVQARGLRIHSPETLIIVARSGILKHSLPVGILEKEGTINQDLKALTTNENVTPKFALHALQNFASQILLKCHKAGGSVDSLDMKKVYSFKVPVPPLSEQERIVSILDNFDALTTDLSSGLPAEIQARRKQYEYYRDKLLTFEEAK</sequence>
<dbReference type="GO" id="GO:0009307">
    <property type="term" value="P:DNA restriction-modification system"/>
    <property type="evidence" value="ECO:0007669"/>
    <property type="project" value="UniProtKB-KW"/>
</dbReference>
<evidence type="ECO:0000313" key="6">
    <source>
        <dbReference type="EMBL" id="EPD32308.1"/>
    </source>
</evidence>
<dbReference type="AlphaFoldDB" id="S2VXT1"/>
<dbReference type="HOGENOM" id="CLU_021095_6_0_11"/>
<dbReference type="GO" id="GO:0003677">
    <property type="term" value="F:DNA binding"/>
    <property type="evidence" value="ECO:0007669"/>
    <property type="project" value="UniProtKB-KW"/>
</dbReference>
<reference evidence="6 7" key="1">
    <citation type="submission" date="2013-04" db="EMBL/GenBank/DDBJ databases">
        <title>The Genome Sequence of Propionimicrobium lymphophilum ACS-093-V-SCH5.</title>
        <authorList>
            <consortium name="The Broad Institute Genomics Platform"/>
            <person name="Earl A."/>
            <person name="Ward D."/>
            <person name="Feldgarden M."/>
            <person name="Gevers D."/>
            <person name="Saerens B."/>
            <person name="Vaneechoutte M."/>
            <person name="Walker B."/>
            <person name="Young S."/>
            <person name="Zeng Q."/>
            <person name="Gargeya S."/>
            <person name="Fitzgerald M."/>
            <person name="Haas B."/>
            <person name="Abouelleil A."/>
            <person name="Allen A.W."/>
            <person name="Alvarado L."/>
            <person name="Arachchi H.M."/>
            <person name="Berlin A.M."/>
            <person name="Chapman S.B."/>
            <person name="Gainer-Dewar J."/>
            <person name="Goldberg J."/>
            <person name="Griggs A."/>
            <person name="Gujja S."/>
            <person name="Hansen M."/>
            <person name="Howarth C."/>
            <person name="Imamovic A."/>
            <person name="Ireland A."/>
            <person name="Larimer J."/>
            <person name="McCowan C."/>
            <person name="Murphy C."/>
            <person name="Pearson M."/>
            <person name="Poon T.W."/>
            <person name="Priest M."/>
            <person name="Roberts A."/>
            <person name="Saif S."/>
            <person name="Shea T."/>
            <person name="Sisk P."/>
            <person name="Sykes S."/>
            <person name="Wortman J."/>
            <person name="Nusbaum C."/>
            <person name="Birren B."/>
        </authorList>
    </citation>
    <scope>NUCLEOTIDE SEQUENCE [LARGE SCALE GENOMIC DNA]</scope>
    <source>
        <strain evidence="6 7">ACS-093-V-SCH5</strain>
    </source>
</reference>
<dbReference type="PANTHER" id="PTHR43140:SF1">
    <property type="entry name" value="TYPE I RESTRICTION ENZYME ECOKI SPECIFICITY SUBUNIT"/>
    <property type="match status" value="1"/>
</dbReference>
<evidence type="ECO:0000256" key="2">
    <source>
        <dbReference type="ARBA" id="ARBA00022747"/>
    </source>
</evidence>
<dbReference type="PANTHER" id="PTHR43140">
    <property type="entry name" value="TYPE-1 RESTRICTION ENZYME ECOKI SPECIFICITY PROTEIN"/>
    <property type="match status" value="1"/>
</dbReference>
<dbReference type="Pfam" id="PF01420">
    <property type="entry name" value="Methylase_S"/>
    <property type="match status" value="2"/>
</dbReference>